<proteinExistence type="predicted"/>
<reference evidence="2 3" key="1">
    <citation type="submission" date="2023-02" db="EMBL/GenBank/DDBJ databases">
        <title>LHISI_Scaffold_Assembly.</title>
        <authorList>
            <person name="Stuart O.P."/>
            <person name="Cleave R."/>
            <person name="Magrath M.J.L."/>
            <person name="Mikheyev A.S."/>
        </authorList>
    </citation>
    <scope>NUCLEOTIDE SEQUENCE [LARGE SCALE GENOMIC DNA]</scope>
    <source>
        <strain evidence="2">Daus_M_001</strain>
        <tissue evidence="2">Leg muscle</tissue>
    </source>
</reference>
<dbReference type="PANTHER" id="PTHR33332">
    <property type="entry name" value="REVERSE TRANSCRIPTASE DOMAIN-CONTAINING PROTEIN"/>
    <property type="match status" value="1"/>
</dbReference>
<dbReference type="Proteomes" id="UP001159363">
    <property type="component" value="Chromosome 1"/>
</dbReference>
<accession>A0ABQ9IL09</accession>
<gene>
    <name evidence="2" type="ORF">PR048_002736</name>
</gene>
<sequence>MAANLHLRKIQARVPQGSVLSPLLYILYTHDVPKSDVANVMLYADYTVIYRKDKKLIYAKIKLQSYISQLEWAIKVNPTKSALIIFTKAKNDNKEIQMYNEAIHPQKIIKYLGIHFDSGLTWKHHTTYAESSTIGKFIKAYP</sequence>
<organism evidence="2 3">
    <name type="scientific">Dryococelus australis</name>
    <dbReference type="NCBI Taxonomy" id="614101"/>
    <lineage>
        <taxon>Eukaryota</taxon>
        <taxon>Metazoa</taxon>
        <taxon>Ecdysozoa</taxon>
        <taxon>Arthropoda</taxon>
        <taxon>Hexapoda</taxon>
        <taxon>Insecta</taxon>
        <taxon>Pterygota</taxon>
        <taxon>Neoptera</taxon>
        <taxon>Polyneoptera</taxon>
        <taxon>Phasmatodea</taxon>
        <taxon>Verophasmatodea</taxon>
        <taxon>Anareolatae</taxon>
        <taxon>Phasmatidae</taxon>
        <taxon>Eurycanthinae</taxon>
        <taxon>Dryococelus</taxon>
    </lineage>
</organism>
<evidence type="ECO:0000259" key="1">
    <source>
        <dbReference type="PROSITE" id="PS50878"/>
    </source>
</evidence>
<evidence type="ECO:0000313" key="2">
    <source>
        <dbReference type="EMBL" id="KAJ8897390.1"/>
    </source>
</evidence>
<dbReference type="EMBL" id="JARBHB010000001">
    <property type="protein sequence ID" value="KAJ8897390.1"/>
    <property type="molecule type" value="Genomic_DNA"/>
</dbReference>
<feature type="domain" description="Reverse transcriptase" evidence="1">
    <location>
        <begin position="1"/>
        <end position="116"/>
    </location>
</feature>
<keyword evidence="3" id="KW-1185">Reference proteome</keyword>
<dbReference type="PROSITE" id="PS50878">
    <property type="entry name" value="RT_POL"/>
    <property type="match status" value="1"/>
</dbReference>
<comment type="caution">
    <text evidence="2">The sequence shown here is derived from an EMBL/GenBank/DDBJ whole genome shotgun (WGS) entry which is preliminary data.</text>
</comment>
<dbReference type="InterPro" id="IPR000477">
    <property type="entry name" value="RT_dom"/>
</dbReference>
<dbReference type="Pfam" id="PF00078">
    <property type="entry name" value="RVT_1"/>
    <property type="match status" value="1"/>
</dbReference>
<evidence type="ECO:0000313" key="3">
    <source>
        <dbReference type="Proteomes" id="UP001159363"/>
    </source>
</evidence>
<name>A0ABQ9IL09_9NEOP</name>
<protein>
    <recommendedName>
        <fullName evidence="1">Reverse transcriptase domain-containing protein</fullName>
    </recommendedName>
</protein>